<proteinExistence type="predicted"/>
<protein>
    <recommendedName>
        <fullName evidence="4">Trypanosomal VSG domain containing protein</fullName>
    </recommendedName>
</protein>
<dbReference type="Proteomes" id="UP000195570">
    <property type="component" value="Unassembled WGS sequence"/>
</dbReference>
<evidence type="ECO:0008006" key="4">
    <source>
        <dbReference type="Google" id="ProtNLM"/>
    </source>
</evidence>
<keyword evidence="1" id="KW-0732">Signal</keyword>
<feature type="chain" id="PRO_5009235036" description="Trypanosomal VSG domain containing protein" evidence="1">
    <location>
        <begin position="17"/>
        <end position="119"/>
    </location>
</feature>
<dbReference type="AlphaFoldDB" id="A0A1G4HYW4"/>
<keyword evidence="3" id="KW-1185">Reference proteome</keyword>
<feature type="signal peptide" evidence="1">
    <location>
        <begin position="1"/>
        <end position="16"/>
    </location>
</feature>
<dbReference type="EMBL" id="CZPT02000077">
    <property type="protein sequence ID" value="SCU64501.1"/>
    <property type="molecule type" value="Genomic_DNA"/>
</dbReference>
<dbReference type="RefSeq" id="XP_067076255.1">
    <property type="nucleotide sequence ID" value="XM_067220154.1"/>
</dbReference>
<evidence type="ECO:0000313" key="2">
    <source>
        <dbReference type="EMBL" id="SCU64501.1"/>
    </source>
</evidence>
<sequence length="119" mass="13311">MFKLLYLLLELTMCCASKLGQAAGEVLNGLGFNLFCHTDIMLRKEEIKDDDEPDLTEAAKAAETKIDTIFTLTTNDTYYDNGPKPNPGTCTEDASQKQNRISQWLQARSEFDNVAISKI</sequence>
<name>A0A1G4HYW4_TRYEQ</name>
<gene>
    <name evidence="2" type="ORF">TEOVI_000009300</name>
</gene>
<dbReference type="VEuPathDB" id="TriTrypDB:TEOVI_000009300"/>
<organism evidence="2 3">
    <name type="scientific">Trypanosoma equiperdum</name>
    <dbReference type="NCBI Taxonomy" id="5694"/>
    <lineage>
        <taxon>Eukaryota</taxon>
        <taxon>Discoba</taxon>
        <taxon>Euglenozoa</taxon>
        <taxon>Kinetoplastea</taxon>
        <taxon>Metakinetoplastina</taxon>
        <taxon>Trypanosomatida</taxon>
        <taxon>Trypanosomatidae</taxon>
        <taxon>Trypanosoma</taxon>
    </lineage>
</organism>
<reference evidence="2" key="1">
    <citation type="submission" date="2016-09" db="EMBL/GenBank/DDBJ databases">
        <authorList>
            <person name="Hebert L."/>
            <person name="Moumen B."/>
        </authorList>
    </citation>
    <scope>NUCLEOTIDE SEQUENCE [LARGE SCALE GENOMIC DNA]</scope>
    <source>
        <strain evidence="2">OVI</strain>
    </source>
</reference>
<evidence type="ECO:0000256" key="1">
    <source>
        <dbReference type="SAM" id="SignalP"/>
    </source>
</evidence>
<evidence type="ECO:0000313" key="3">
    <source>
        <dbReference type="Proteomes" id="UP000195570"/>
    </source>
</evidence>
<accession>A0A1G4HYW4</accession>
<comment type="caution">
    <text evidence="2">The sequence shown here is derived from an EMBL/GenBank/DDBJ whole genome shotgun (WGS) entry which is preliminary data.</text>
</comment>
<dbReference type="GeneID" id="92374033"/>